<dbReference type="InterPro" id="IPR043128">
    <property type="entry name" value="Rev_trsase/Diguanyl_cyclase"/>
</dbReference>
<dbReference type="AlphaFoldDB" id="A0A6M4A5K1"/>
<evidence type="ECO:0000256" key="1">
    <source>
        <dbReference type="ARBA" id="ARBA00012528"/>
    </source>
</evidence>
<dbReference type="PANTHER" id="PTHR45138">
    <property type="entry name" value="REGULATORY COMPONENTS OF SENSORY TRANSDUCTION SYSTEM"/>
    <property type="match status" value="1"/>
</dbReference>
<dbReference type="GO" id="GO:0005886">
    <property type="term" value="C:plasma membrane"/>
    <property type="evidence" value="ECO:0007669"/>
    <property type="project" value="TreeGrafter"/>
</dbReference>
<dbReference type="PANTHER" id="PTHR45138:SF9">
    <property type="entry name" value="DIGUANYLATE CYCLASE DGCM-RELATED"/>
    <property type="match status" value="1"/>
</dbReference>
<dbReference type="EC" id="2.7.7.65" evidence="1"/>
<dbReference type="Pfam" id="PF00990">
    <property type="entry name" value="GGDEF"/>
    <property type="match status" value="1"/>
</dbReference>
<evidence type="ECO:0000256" key="2">
    <source>
        <dbReference type="ARBA" id="ARBA00034247"/>
    </source>
</evidence>
<evidence type="ECO:0000259" key="5">
    <source>
        <dbReference type="PROSITE" id="PS50887"/>
    </source>
</evidence>
<evidence type="ECO:0000256" key="3">
    <source>
        <dbReference type="SAM" id="Phobius"/>
    </source>
</evidence>
<feature type="chain" id="PRO_5026911227" description="diguanylate cyclase" evidence="4">
    <location>
        <begin position="19"/>
        <end position="335"/>
    </location>
</feature>
<dbReference type="InterPro" id="IPR050469">
    <property type="entry name" value="Diguanylate_Cyclase"/>
</dbReference>
<evidence type="ECO:0000313" key="6">
    <source>
        <dbReference type="EMBL" id="QJQ05857.1"/>
    </source>
</evidence>
<dbReference type="FunFam" id="3.30.70.270:FF:000001">
    <property type="entry name" value="Diguanylate cyclase domain protein"/>
    <property type="match status" value="1"/>
</dbReference>
<keyword evidence="3" id="KW-0812">Transmembrane</keyword>
<reference evidence="6 7" key="1">
    <citation type="journal article" date="2019" name="Int. J. Syst. Evol. Microbiol.">
        <title>Undibacterium piscinae sp. nov., isolated from Korean shiner intestine.</title>
        <authorList>
            <person name="Lee S.Y."/>
            <person name="Kang W."/>
            <person name="Kim P.S."/>
            <person name="Kim H.S."/>
            <person name="Sung H."/>
            <person name="Shin N.R."/>
            <person name="Whon T.W."/>
            <person name="Yun J.H."/>
            <person name="Lee J.Y."/>
            <person name="Lee J.Y."/>
            <person name="Jung M.J."/>
            <person name="Jeong Y.S."/>
            <person name="Tak E.J."/>
            <person name="Han J.E."/>
            <person name="Hyun D.W."/>
            <person name="Kang M.S."/>
            <person name="Lee K.E."/>
            <person name="Lee B.H."/>
            <person name="Bae J.W."/>
        </authorList>
    </citation>
    <scope>NUCLEOTIDE SEQUENCE [LARGE SCALE GENOMIC DNA]</scope>
    <source>
        <strain evidence="6 7">S11R28</strain>
    </source>
</reference>
<feature type="domain" description="GGDEF" evidence="5">
    <location>
        <begin position="151"/>
        <end position="289"/>
    </location>
</feature>
<dbReference type="NCBIfam" id="TIGR00254">
    <property type="entry name" value="GGDEF"/>
    <property type="match status" value="1"/>
</dbReference>
<keyword evidence="7" id="KW-1185">Reference proteome</keyword>
<accession>A0A6M4A5K1</accession>
<gene>
    <name evidence="6" type="ORF">EJG51_008360</name>
</gene>
<evidence type="ECO:0000313" key="7">
    <source>
        <dbReference type="Proteomes" id="UP000274350"/>
    </source>
</evidence>
<dbReference type="GO" id="GO:0043709">
    <property type="term" value="P:cell adhesion involved in single-species biofilm formation"/>
    <property type="evidence" value="ECO:0007669"/>
    <property type="project" value="TreeGrafter"/>
</dbReference>
<evidence type="ECO:0000256" key="4">
    <source>
        <dbReference type="SAM" id="SignalP"/>
    </source>
</evidence>
<dbReference type="Proteomes" id="UP000274350">
    <property type="component" value="Chromosome"/>
</dbReference>
<keyword evidence="4" id="KW-0732">Signal</keyword>
<dbReference type="Gene3D" id="3.30.70.270">
    <property type="match status" value="1"/>
</dbReference>
<dbReference type="SMART" id="SM00267">
    <property type="entry name" value="GGDEF"/>
    <property type="match status" value="1"/>
</dbReference>
<dbReference type="GO" id="GO:1902201">
    <property type="term" value="P:negative regulation of bacterial-type flagellum-dependent cell motility"/>
    <property type="evidence" value="ECO:0007669"/>
    <property type="project" value="TreeGrafter"/>
</dbReference>
<dbReference type="SUPFAM" id="SSF55073">
    <property type="entry name" value="Nucleotide cyclase"/>
    <property type="match status" value="1"/>
</dbReference>
<comment type="catalytic activity">
    <reaction evidence="2">
        <text>2 GTP = 3',3'-c-di-GMP + 2 diphosphate</text>
        <dbReference type="Rhea" id="RHEA:24898"/>
        <dbReference type="ChEBI" id="CHEBI:33019"/>
        <dbReference type="ChEBI" id="CHEBI:37565"/>
        <dbReference type="ChEBI" id="CHEBI:58805"/>
        <dbReference type="EC" id="2.7.7.65"/>
    </reaction>
</comment>
<proteinExistence type="predicted"/>
<protein>
    <recommendedName>
        <fullName evidence="1">diguanylate cyclase</fullName>
        <ecNumber evidence="1">2.7.7.65</ecNumber>
    </recommendedName>
</protein>
<dbReference type="EMBL" id="CP051152">
    <property type="protein sequence ID" value="QJQ05857.1"/>
    <property type="molecule type" value="Genomic_DNA"/>
</dbReference>
<dbReference type="KEGG" id="upi:EJG51_008360"/>
<dbReference type="PROSITE" id="PS50887">
    <property type="entry name" value="GGDEF"/>
    <property type="match status" value="1"/>
</dbReference>
<dbReference type="InterPro" id="IPR000160">
    <property type="entry name" value="GGDEF_dom"/>
</dbReference>
<sequence>MVNLVICLSLFCAPAVVAAKTDVAGQDEVEIPVLGSQGQDLGGQRQLQIELLAKDNALKNAQMKNQHLQRVISVMGALLTIMAGIFIFLLYRRVRTVRNDKQELQQANMQQEVHAVRDPLTGLYNRRSFIELMKSRPLKLETERREDSADNPDCLILMDVDLFRQINDTWGHAAGDEVLTEIASRLKDAVRDSDMVLRWGGEEFLIYSPKSNPAQITRLVARVLHAIGVKPFQVADLQMPVSVSAGFVSLPFAGVPESECSWEKTLQIADMALHLAKAQGRNRACGLAQLLIPYERAMPVLECDLAAAISAGMVELIEVNGPDQVNMDHSGSGKE</sequence>
<keyword evidence="3" id="KW-0472">Membrane</keyword>
<dbReference type="CDD" id="cd01949">
    <property type="entry name" value="GGDEF"/>
    <property type="match status" value="1"/>
</dbReference>
<name>A0A6M4A5K1_9BURK</name>
<dbReference type="GO" id="GO:0052621">
    <property type="term" value="F:diguanylate cyclase activity"/>
    <property type="evidence" value="ECO:0007669"/>
    <property type="project" value="UniProtKB-EC"/>
</dbReference>
<feature type="signal peptide" evidence="4">
    <location>
        <begin position="1"/>
        <end position="18"/>
    </location>
</feature>
<feature type="transmembrane region" description="Helical" evidence="3">
    <location>
        <begin position="71"/>
        <end position="91"/>
    </location>
</feature>
<dbReference type="InterPro" id="IPR029787">
    <property type="entry name" value="Nucleotide_cyclase"/>
</dbReference>
<keyword evidence="3" id="KW-1133">Transmembrane helix</keyword>
<organism evidence="6 7">
    <name type="scientific">Undibacterium piscinae</name>
    <dbReference type="NCBI Taxonomy" id="2495591"/>
    <lineage>
        <taxon>Bacteria</taxon>
        <taxon>Pseudomonadati</taxon>
        <taxon>Pseudomonadota</taxon>
        <taxon>Betaproteobacteria</taxon>
        <taxon>Burkholderiales</taxon>
        <taxon>Oxalobacteraceae</taxon>
        <taxon>Undibacterium</taxon>
    </lineage>
</organism>